<gene>
    <name evidence="2" type="ORF">FIV46_01540</name>
</gene>
<protein>
    <submittedName>
        <fullName evidence="2">Uncharacterized protein</fullName>
    </submittedName>
</protein>
<accession>A0A501PRJ7</accession>
<keyword evidence="1" id="KW-0472">Membrane</keyword>
<name>A0A501PRJ7_9PROT</name>
<evidence type="ECO:0000256" key="1">
    <source>
        <dbReference type="SAM" id="Phobius"/>
    </source>
</evidence>
<reference evidence="3" key="1">
    <citation type="submission" date="2019-06" db="EMBL/GenBank/DDBJ databases">
        <title>The complete genome of Emcibacter congregatus ZYLT.</title>
        <authorList>
            <person name="Zhao Z."/>
        </authorList>
    </citation>
    <scope>NUCLEOTIDE SEQUENCE [LARGE SCALE GENOMIC DNA]</scope>
    <source>
        <strain evidence="3">MCCC 1A06723</strain>
    </source>
</reference>
<proteinExistence type="predicted"/>
<dbReference type="RefSeq" id="WP_139938038.1">
    <property type="nucleotide sequence ID" value="NZ_JBHSYP010000022.1"/>
</dbReference>
<keyword evidence="1" id="KW-0812">Transmembrane</keyword>
<evidence type="ECO:0000313" key="2">
    <source>
        <dbReference type="EMBL" id="TPD62788.1"/>
    </source>
</evidence>
<keyword evidence="1" id="KW-1133">Transmembrane helix</keyword>
<keyword evidence="3" id="KW-1185">Reference proteome</keyword>
<organism evidence="2 3">
    <name type="scientific">Emcibacter nanhaiensis</name>
    <dbReference type="NCBI Taxonomy" id="1505037"/>
    <lineage>
        <taxon>Bacteria</taxon>
        <taxon>Pseudomonadati</taxon>
        <taxon>Pseudomonadota</taxon>
        <taxon>Alphaproteobacteria</taxon>
        <taxon>Emcibacterales</taxon>
        <taxon>Emcibacteraceae</taxon>
        <taxon>Emcibacter</taxon>
    </lineage>
</organism>
<dbReference type="EMBL" id="VFIY01000004">
    <property type="protein sequence ID" value="TPD62788.1"/>
    <property type="molecule type" value="Genomic_DNA"/>
</dbReference>
<dbReference type="Proteomes" id="UP000319148">
    <property type="component" value="Unassembled WGS sequence"/>
</dbReference>
<feature type="transmembrane region" description="Helical" evidence="1">
    <location>
        <begin position="77"/>
        <end position="98"/>
    </location>
</feature>
<sequence length="99" mass="10438">MTVEEKLSSGNWFGKVSAAVILGFLLSIGLTGLVGQITVGGLPGDANKVQFTMWMTAPIWIALLGSCFLFRTGLRAWLGLGAANVVCYGLLFGGRFILG</sequence>
<evidence type="ECO:0000313" key="3">
    <source>
        <dbReference type="Proteomes" id="UP000319148"/>
    </source>
</evidence>
<feature type="transmembrane region" description="Helical" evidence="1">
    <location>
        <begin position="51"/>
        <end position="70"/>
    </location>
</feature>
<feature type="transmembrane region" description="Helical" evidence="1">
    <location>
        <begin position="12"/>
        <end position="39"/>
    </location>
</feature>
<comment type="caution">
    <text evidence="2">The sequence shown here is derived from an EMBL/GenBank/DDBJ whole genome shotgun (WGS) entry which is preliminary data.</text>
</comment>
<dbReference type="OrthoDB" id="7509319at2"/>
<dbReference type="AlphaFoldDB" id="A0A501PRJ7"/>